<dbReference type="RefSeq" id="WP_266279972.1">
    <property type="nucleotide sequence ID" value="NZ_JAPKNF010000001.1"/>
</dbReference>
<evidence type="ECO:0008006" key="3">
    <source>
        <dbReference type="Google" id="ProtNLM"/>
    </source>
</evidence>
<comment type="caution">
    <text evidence="1">The sequence shown here is derived from an EMBL/GenBank/DDBJ whole genome shotgun (WGS) entry which is preliminary data.</text>
</comment>
<reference evidence="1 2" key="1">
    <citation type="submission" date="2023-07" db="EMBL/GenBank/DDBJ databases">
        <title>Genomic Encyclopedia of Type Strains, Phase IV (KMG-IV): sequencing the most valuable type-strain genomes for metagenomic binning, comparative biology and taxonomic classification.</title>
        <authorList>
            <person name="Goeker M."/>
        </authorList>
    </citation>
    <scope>NUCLEOTIDE SEQUENCE [LARGE SCALE GENOMIC DNA]</scope>
    <source>
        <strain evidence="1 2">B1-1</strain>
    </source>
</reference>
<protein>
    <recommendedName>
        <fullName evidence="3">DUF3313 domain-containing protein</fullName>
    </recommendedName>
</protein>
<dbReference type="Proteomes" id="UP001223743">
    <property type="component" value="Unassembled WGS sequence"/>
</dbReference>
<gene>
    <name evidence="1" type="ORF">QO015_001768</name>
</gene>
<evidence type="ECO:0000313" key="1">
    <source>
        <dbReference type="EMBL" id="MDQ0516155.1"/>
    </source>
</evidence>
<keyword evidence="2" id="KW-1185">Reference proteome</keyword>
<sequence length="299" mass="30004">MTFPSSEQTSPTARPSRAAGRRLARAALAAAALALLAGCASVPLSSGAGLTSTARLGQESGSFGKTRSFADKQALAAARTVRIVPTTLSAQAASRVPKAADRVLVSNAIDRATCIALSDRFEIVAGNQPADLSVHSIVADIVPTDKVLAGASVAVSLGSSFVLPVGAPRLPLGLGGLSMEGEALDRSGQQVAALVWAKGANSLTTKPRVSDVGDAYALASSYGGALATLLAKGTPPPDVNIAIPSGQRVQSFLGGKPKYAACDAFGRQAGIPGFVSGMVGAPPEWTDPSARAPAPAPAR</sequence>
<organism evidence="1 2">
    <name type="scientific">Kaistia geumhonensis</name>
    <dbReference type="NCBI Taxonomy" id="410839"/>
    <lineage>
        <taxon>Bacteria</taxon>
        <taxon>Pseudomonadati</taxon>
        <taxon>Pseudomonadota</taxon>
        <taxon>Alphaproteobacteria</taxon>
        <taxon>Hyphomicrobiales</taxon>
        <taxon>Kaistiaceae</taxon>
        <taxon>Kaistia</taxon>
    </lineage>
</organism>
<name>A0ABU0M5B6_9HYPH</name>
<dbReference type="EMBL" id="JAUSWJ010000001">
    <property type="protein sequence ID" value="MDQ0516155.1"/>
    <property type="molecule type" value="Genomic_DNA"/>
</dbReference>
<accession>A0ABU0M5B6</accession>
<proteinExistence type="predicted"/>
<dbReference type="InterPro" id="IPR021747">
    <property type="entry name" value="DUF3313"/>
</dbReference>
<evidence type="ECO:0000313" key="2">
    <source>
        <dbReference type="Proteomes" id="UP001223743"/>
    </source>
</evidence>
<dbReference type="Pfam" id="PF11769">
    <property type="entry name" value="DUF3313"/>
    <property type="match status" value="1"/>
</dbReference>